<dbReference type="Proteomes" id="UP000625247">
    <property type="component" value="Unassembled WGS sequence"/>
</dbReference>
<accession>A0ABR9A306</accession>
<protein>
    <submittedName>
        <fullName evidence="1">Heme-binding protein</fullName>
    </submittedName>
</protein>
<dbReference type="InterPro" id="IPR038084">
    <property type="entry name" value="PduO/GlcC-like_sf"/>
</dbReference>
<sequence length="176" mass="18475">MLKLNTLTLAAARQMIFAAETEAYRTGCPCTISVVDMQRQLIAQVRMDGAPAGQVEESKYKALNALSVGLCLMLHQQSGGAPLANVEALNGEVHNGQVPIRWEDHFIGTLKVEDGGIAIQSESGLLGAIGISSGSSDDDHAIALVALKAYASGQSHEQRAAAAVQPLSGSSFFVVR</sequence>
<gene>
    <name evidence="1" type="ORF">IFT62_04510</name>
</gene>
<dbReference type="RefSeq" id="WP_191943206.1">
    <property type="nucleotide sequence ID" value="NZ_JACYNP010000002.1"/>
</dbReference>
<evidence type="ECO:0000313" key="1">
    <source>
        <dbReference type="EMBL" id="MBD8120465.1"/>
    </source>
</evidence>
<dbReference type="Gene3D" id="3.30.450.150">
    <property type="entry name" value="Haem-degrading domain"/>
    <property type="match status" value="1"/>
</dbReference>
<name>A0ABR9A306_9PSED</name>
<dbReference type="EMBL" id="JACYNP010000002">
    <property type="protein sequence ID" value="MBD8120465.1"/>
    <property type="molecule type" value="Genomic_DNA"/>
</dbReference>
<proteinExistence type="predicted"/>
<dbReference type="InterPro" id="IPR005624">
    <property type="entry name" value="PduO/GlcC-like"/>
</dbReference>
<dbReference type="PANTHER" id="PTHR34309:SF10">
    <property type="entry name" value="SLR1406 PROTEIN"/>
    <property type="match status" value="1"/>
</dbReference>
<comment type="caution">
    <text evidence="1">The sequence shown here is derived from an EMBL/GenBank/DDBJ whole genome shotgun (WGS) entry which is preliminary data.</text>
</comment>
<reference evidence="1 2" key="1">
    <citation type="journal article" date="2020" name="FEMS Microbiol. Ecol.">
        <title>Temporal dynamics of bacterial communities during seed development and maturation.</title>
        <authorList>
            <person name="Chesneau G."/>
            <person name="Torres-Cortes G."/>
            <person name="Briand M."/>
            <person name="Darrasse A."/>
            <person name="Preveaux A."/>
            <person name="Marais C."/>
            <person name="Jacques M.A."/>
            <person name="Shade A."/>
            <person name="Barret M."/>
        </authorList>
    </citation>
    <scope>NUCLEOTIDE SEQUENCE [LARGE SCALE GENOMIC DNA]</scope>
    <source>
        <strain evidence="1 2">CFBP13723</strain>
    </source>
</reference>
<evidence type="ECO:0000313" key="2">
    <source>
        <dbReference type="Proteomes" id="UP000625247"/>
    </source>
</evidence>
<dbReference type="InterPro" id="IPR052517">
    <property type="entry name" value="GlcG_carb_metab_protein"/>
</dbReference>
<dbReference type="PANTHER" id="PTHR34309">
    <property type="entry name" value="SLR1406 PROTEIN"/>
    <property type="match status" value="1"/>
</dbReference>
<keyword evidence="2" id="KW-1185">Reference proteome</keyword>
<dbReference type="Pfam" id="PF03928">
    <property type="entry name" value="HbpS-like"/>
    <property type="match status" value="1"/>
</dbReference>
<dbReference type="SUPFAM" id="SSF143744">
    <property type="entry name" value="GlcG-like"/>
    <property type="match status" value="1"/>
</dbReference>
<organism evidence="1 2">
    <name type="scientific">Pseudomonas lutea</name>
    <dbReference type="NCBI Taxonomy" id="243924"/>
    <lineage>
        <taxon>Bacteria</taxon>
        <taxon>Pseudomonadati</taxon>
        <taxon>Pseudomonadota</taxon>
        <taxon>Gammaproteobacteria</taxon>
        <taxon>Pseudomonadales</taxon>
        <taxon>Pseudomonadaceae</taxon>
        <taxon>Pseudomonas</taxon>
    </lineage>
</organism>